<evidence type="ECO:0000313" key="2">
    <source>
        <dbReference type="Proteomes" id="UP001183222"/>
    </source>
</evidence>
<evidence type="ECO:0000313" key="1">
    <source>
        <dbReference type="EMBL" id="MDT0277197.1"/>
    </source>
</evidence>
<dbReference type="SUPFAM" id="SSF56784">
    <property type="entry name" value="HAD-like"/>
    <property type="match status" value="1"/>
</dbReference>
<dbReference type="Gene3D" id="3.40.50.1000">
    <property type="entry name" value="HAD superfamily/HAD-like"/>
    <property type="match status" value="1"/>
</dbReference>
<dbReference type="PANTHER" id="PTHR46649">
    <property type="match status" value="1"/>
</dbReference>
<sequence>MTGAVLFDWRGTLVTTLTEREWVEQALLVLGRDRSPGAVNGLLAAIAEANGDQDRMDGPGVDSDAALHRRTYLEVFADAGLDAELAEALYAVESDPRHNPFAVDVHETLQALRARGVRVAVVSDVHVDLRPAFDAAGLGGLVDVFTLSFEQGVQKPDPLMFSRTLEALQVAPSHALMVGDRSRPDGAAVDIGITTLLLPPLRDVADRRLDKVLRLCDAG</sequence>
<name>A0ABU2KAJ0_9ACTN</name>
<dbReference type="Pfam" id="PF00702">
    <property type="entry name" value="Hydrolase"/>
    <property type="match status" value="1"/>
</dbReference>
<dbReference type="InterPro" id="IPR036412">
    <property type="entry name" value="HAD-like_sf"/>
</dbReference>
<dbReference type="PANTHER" id="PTHR46649:SF4">
    <property type="entry name" value="HALOACID DEHALOGENASE-LIKE HYDROLASE (HAD) SUPERFAMILY PROTEIN"/>
    <property type="match status" value="1"/>
</dbReference>
<keyword evidence="2" id="KW-1185">Reference proteome</keyword>
<proteinExistence type="predicted"/>
<dbReference type="NCBIfam" id="TIGR01509">
    <property type="entry name" value="HAD-SF-IA-v3"/>
    <property type="match status" value="1"/>
</dbReference>
<dbReference type="Proteomes" id="UP001183222">
    <property type="component" value="Unassembled WGS sequence"/>
</dbReference>
<dbReference type="SFLD" id="SFLDS00003">
    <property type="entry name" value="Haloacid_Dehalogenase"/>
    <property type="match status" value="1"/>
</dbReference>
<accession>A0ABU2KAJ0</accession>
<comment type="caution">
    <text evidence="1">The sequence shown here is derived from an EMBL/GenBank/DDBJ whole genome shotgun (WGS) entry which is preliminary data.</text>
</comment>
<reference evidence="2" key="1">
    <citation type="submission" date="2023-07" db="EMBL/GenBank/DDBJ databases">
        <title>30 novel species of actinomycetes from the DSMZ collection.</title>
        <authorList>
            <person name="Nouioui I."/>
        </authorList>
    </citation>
    <scope>NUCLEOTIDE SEQUENCE [LARGE SCALE GENOMIC DNA]</scope>
    <source>
        <strain evidence="2">DSM 46792</strain>
    </source>
</reference>
<keyword evidence="1" id="KW-0378">Hydrolase</keyword>
<organism evidence="1 2">
    <name type="scientific">Blastococcus goldschmidtiae</name>
    <dbReference type="NCBI Taxonomy" id="3075546"/>
    <lineage>
        <taxon>Bacteria</taxon>
        <taxon>Bacillati</taxon>
        <taxon>Actinomycetota</taxon>
        <taxon>Actinomycetes</taxon>
        <taxon>Geodermatophilales</taxon>
        <taxon>Geodermatophilaceae</taxon>
        <taxon>Blastococcus</taxon>
    </lineage>
</organism>
<dbReference type="SFLD" id="SFLDG01129">
    <property type="entry name" value="C1.5:_HAD__Beta-PGM__Phosphata"/>
    <property type="match status" value="1"/>
</dbReference>
<dbReference type="InterPro" id="IPR006439">
    <property type="entry name" value="HAD-SF_hydro_IA"/>
</dbReference>
<dbReference type="PRINTS" id="PR00413">
    <property type="entry name" value="HADHALOGNASE"/>
</dbReference>
<gene>
    <name evidence="1" type="ORF">RM425_14915</name>
</gene>
<dbReference type="GO" id="GO:0016787">
    <property type="term" value="F:hydrolase activity"/>
    <property type="evidence" value="ECO:0007669"/>
    <property type="project" value="UniProtKB-KW"/>
</dbReference>
<dbReference type="RefSeq" id="WP_311346008.1">
    <property type="nucleotide sequence ID" value="NZ_JAVREI010000011.1"/>
</dbReference>
<dbReference type="InterPro" id="IPR023214">
    <property type="entry name" value="HAD_sf"/>
</dbReference>
<dbReference type="EMBL" id="JAVREI010000011">
    <property type="protein sequence ID" value="MDT0277197.1"/>
    <property type="molecule type" value="Genomic_DNA"/>
</dbReference>
<protein>
    <submittedName>
        <fullName evidence="1">HAD family hydrolase</fullName>
    </submittedName>
</protein>